<dbReference type="OrthoDB" id="9796055at2"/>
<dbReference type="PANTHER" id="PTHR35331">
    <property type="entry name" value="STAGE V SPORULATION PROTEIN S"/>
    <property type="match status" value="1"/>
</dbReference>
<dbReference type="FunFam" id="3.30.110.20:FF:000001">
    <property type="entry name" value="Stage V sporulation protein S"/>
    <property type="match status" value="1"/>
</dbReference>
<sequence>MEVLKVSAKSVPNSVAGALANVVRERGTAEIQAIGAGALNQAVKAVAIARGFVAPSGMDLICIPAFTDIMIDEEERTAIKLIVEPR</sequence>
<accession>A0A024P1U9</accession>
<gene>
    <name evidence="1" type="primary">spoVS</name>
    <name evidence="1" type="ORF">BN983_00333</name>
</gene>
<evidence type="ECO:0000313" key="2">
    <source>
        <dbReference type="Proteomes" id="UP000028868"/>
    </source>
</evidence>
<dbReference type="AlphaFoldDB" id="A0A024P1U9"/>
<dbReference type="GO" id="GO:0003676">
    <property type="term" value="F:nucleic acid binding"/>
    <property type="evidence" value="ECO:0007669"/>
    <property type="project" value="InterPro"/>
</dbReference>
<proteinExistence type="predicted"/>
<dbReference type="Proteomes" id="UP000028868">
    <property type="component" value="Unassembled WGS sequence"/>
</dbReference>
<dbReference type="EMBL" id="CCDI010000001">
    <property type="protein sequence ID" value="CDQ22130.1"/>
    <property type="molecule type" value="Genomic_DNA"/>
</dbReference>
<dbReference type="Gene3D" id="3.30.110.20">
    <property type="entry name" value="Alba-like domain"/>
    <property type="match status" value="1"/>
</dbReference>
<dbReference type="RefSeq" id="WP_008640081.1">
    <property type="nucleotide sequence ID" value="NZ_CCDH010000002.1"/>
</dbReference>
<reference evidence="1 2" key="2">
    <citation type="submission" date="2014-05" db="EMBL/GenBank/DDBJ databases">
        <title>Draft genome sequence of Halobacillus karajensis HK-03.</title>
        <authorList>
            <person name="Khelaifia S."/>
            <person name="Croce O."/>
            <person name="Lagier J.C."/>
            <person name="Raoult D."/>
        </authorList>
    </citation>
    <scope>NUCLEOTIDE SEQUENCE [LARGE SCALE GENOMIC DNA]</scope>
    <source>
        <strain evidence="1 2">HD-03</strain>
    </source>
</reference>
<keyword evidence="2" id="KW-1185">Reference proteome</keyword>
<dbReference type="PANTHER" id="PTHR35331:SF1">
    <property type="entry name" value="STAGE V SPORULATION PROTEIN S"/>
    <property type="match status" value="1"/>
</dbReference>
<evidence type="ECO:0000313" key="1">
    <source>
        <dbReference type="EMBL" id="CDQ22130.1"/>
    </source>
</evidence>
<protein>
    <submittedName>
        <fullName evidence="1">Stage V sporulation protein S</fullName>
    </submittedName>
</protein>
<dbReference type="InterPro" id="IPR036882">
    <property type="entry name" value="Alba-like_dom_sf"/>
</dbReference>
<organism evidence="1 2">
    <name type="scientific">Halobacillus karajensis</name>
    <dbReference type="NCBI Taxonomy" id="195088"/>
    <lineage>
        <taxon>Bacteria</taxon>
        <taxon>Bacillati</taxon>
        <taxon>Bacillota</taxon>
        <taxon>Bacilli</taxon>
        <taxon>Bacillales</taxon>
        <taxon>Bacillaceae</taxon>
        <taxon>Halobacillus</taxon>
    </lineage>
</organism>
<dbReference type="GeneID" id="78007190"/>
<reference evidence="2" key="1">
    <citation type="submission" date="2014-03" db="EMBL/GenBank/DDBJ databases">
        <authorList>
            <person name="Urmite Genomes U."/>
        </authorList>
    </citation>
    <scope>NUCLEOTIDE SEQUENCE [LARGE SCALE GENOMIC DNA]</scope>
    <source>
        <strain evidence="2">HD-03</strain>
    </source>
</reference>
<dbReference type="InterPro" id="IPR007347">
    <property type="entry name" value="SpoVS"/>
</dbReference>
<comment type="caution">
    <text evidence="1">The sequence shown here is derived from an EMBL/GenBank/DDBJ whole genome shotgun (WGS) entry which is preliminary data.</text>
</comment>
<dbReference type="Pfam" id="PF04232">
    <property type="entry name" value="SpoVS"/>
    <property type="match status" value="1"/>
</dbReference>
<name>A0A024P1U9_9BACI</name>